<feature type="domain" description="B box-type" evidence="9">
    <location>
        <begin position="50"/>
        <end position="91"/>
    </location>
</feature>
<dbReference type="Gene3D" id="3.10.100.10">
    <property type="entry name" value="Mannose-Binding Protein A, subunit A"/>
    <property type="match status" value="1"/>
</dbReference>
<comment type="subcellular location">
    <subcellularLocation>
        <location evidence="1">Cell membrane</location>
        <topology evidence="1">Single-pass type II membrane protein</topology>
    </subcellularLocation>
    <subcellularLocation>
        <location evidence="2">Secreted</location>
    </subcellularLocation>
</comment>
<dbReference type="Proteomes" id="UP000018936">
    <property type="component" value="Unassembled WGS sequence"/>
</dbReference>
<dbReference type="GO" id="GO:0008270">
    <property type="term" value="F:zinc ion binding"/>
    <property type="evidence" value="ECO:0007669"/>
    <property type="project" value="UniProtKB-KW"/>
</dbReference>
<evidence type="ECO:0000256" key="5">
    <source>
        <dbReference type="ARBA" id="ARBA00022771"/>
    </source>
</evidence>
<keyword evidence="10" id="KW-0430">Lectin</keyword>
<name>V8NF17_OPHHA</name>
<dbReference type="GO" id="GO:0005886">
    <property type="term" value="C:plasma membrane"/>
    <property type="evidence" value="ECO:0007669"/>
    <property type="project" value="UniProtKB-SubCell"/>
</dbReference>
<feature type="non-terminal residue" evidence="10">
    <location>
        <position position="1"/>
    </location>
</feature>
<dbReference type="InterPro" id="IPR050828">
    <property type="entry name" value="C-type_lectin/matrix_domain"/>
</dbReference>
<evidence type="ECO:0000256" key="2">
    <source>
        <dbReference type="ARBA" id="ARBA00004613"/>
    </source>
</evidence>
<organism evidence="10 11">
    <name type="scientific">Ophiophagus hannah</name>
    <name type="common">King cobra</name>
    <name type="synonym">Naja hannah</name>
    <dbReference type="NCBI Taxonomy" id="8665"/>
    <lineage>
        <taxon>Eukaryota</taxon>
        <taxon>Metazoa</taxon>
        <taxon>Chordata</taxon>
        <taxon>Craniata</taxon>
        <taxon>Vertebrata</taxon>
        <taxon>Euteleostomi</taxon>
        <taxon>Lepidosauria</taxon>
        <taxon>Squamata</taxon>
        <taxon>Bifurcata</taxon>
        <taxon>Unidentata</taxon>
        <taxon>Episquamata</taxon>
        <taxon>Toxicofera</taxon>
        <taxon>Serpentes</taxon>
        <taxon>Colubroidea</taxon>
        <taxon>Elapidae</taxon>
        <taxon>Elapinae</taxon>
        <taxon>Ophiophagus</taxon>
    </lineage>
</organism>
<dbReference type="PROSITE" id="PS50119">
    <property type="entry name" value="ZF_BBOX"/>
    <property type="match status" value="1"/>
</dbReference>
<comment type="caution">
    <text evidence="10">The sequence shown here is derived from an EMBL/GenBank/DDBJ whole genome shotgun (WGS) entry which is preliminary data.</text>
</comment>
<accession>V8NF17</accession>
<dbReference type="Gene3D" id="3.30.160.60">
    <property type="entry name" value="Classic Zinc Finger"/>
    <property type="match status" value="1"/>
</dbReference>
<dbReference type="GO" id="GO:0030246">
    <property type="term" value="F:carbohydrate binding"/>
    <property type="evidence" value="ECO:0007669"/>
    <property type="project" value="UniProtKB-KW"/>
</dbReference>
<protein>
    <submittedName>
        <fullName evidence="10">C-type lectin domain family 2 member E</fullName>
    </submittedName>
</protein>
<evidence type="ECO:0000256" key="4">
    <source>
        <dbReference type="ARBA" id="ARBA00022525"/>
    </source>
</evidence>
<dbReference type="EMBL" id="AZIM01004843">
    <property type="protein sequence ID" value="ETE60233.1"/>
    <property type="molecule type" value="Genomic_DNA"/>
</dbReference>
<dbReference type="GO" id="GO:0005576">
    <property type="term" value="C:extracellular region"/>
    <property type="evidence" value="ECO:0007669"/>
    <property type="project" value="UniProtKB-SubCell"/>
</dbReference>
<keyword evidence="4" id="KW-0964">Secreted</keyword>
<evidence type="ECO:0000259" key="9">
    <source>
        <dbReference type="PROSITE" id="PS50119"/>
    </source>
</evidence>
<dbReference type="InterPro" id="IPR001304">
    <property type="entry name" value="C-type_lectin-like"/>
</dbReference>
<feature type="domain" description="C-type lectin" evidence="8">
    <location>
        <begin position="193"/>
        <end position="294"/>
    </location>
</feature>
<proteinExistence type="inferred from homology"/>
<comment type="similarity">
    <text evidence="3">Belongs to the true venom lectin family.</text>
</comment>
<evidence type="ECO:0000259" key="8">
    <source>
        <dbReference type="PROSITE" id="PS50041"/>
    </source>
</evidence>
<evidence type="ECO:0000313" key="10">
    <source>
        <dbReference type="EMBL" id="ETE60233.1"/>
    </source>
</evidence>
<dbReference type="InterPro" id="IPR016186">
    <property type="entry name" value="C-type_lectin-like/link_sf"/>
</dbReference>
<dbReference type="Pfam" id="PF00643">
    <property type="entry name" value="zf-B_box"/>
    <property type="match status" value="1"/>
</dbReference>
<reference evidence="10 11" key="1">
    <citation type="journal article" date="2013" name="Proc. Natl. Acad. Sci. U.S.A.">
        <title>The king cobra genome reveals dynamic gene evolution and adaptation in the snake venom system.</title>
        <authorList>
            <person name="Vonk F.J."/>
            <person name="Casewell N.R."/>
            <person name="Henkel C.V."/>
            <person name="Heimberg A.M."/>
            <person name="Jansen H.J."/>
            <person name="McCleary R.J."/>
            <person name="Kerkkamp H.M."/>
            <person name="Vos R.A."/>
            <person name="Guerreiro I."/>
            <person name="Calvete J.J."/>
            <person name="Wuster W."/>
            <person name="Woods A.E."/>
            <person name="Logan J.M."/>
            <person name="Harrison R.A."/>
            <person name="Castoe T.A."/>
            <person name="de Koning A.P."/>
            <person name="Pollock D.D."/>
            <person name="Yandell M."/>
            <person name="Calderon D."/>
            <person name="Renjifo C."/>
            <person name="Currier R.B."/>
            <person name="Salgado D."/>
            <person name="Pla D."/>
            <person name="Sanz L."/>
            <person name="Hyder A.S."/>
            <person name="Ribeiro J.M."/>
            <person name="Arntzen J.W."/>
            <person name="van den Thillart G.E."/>
            <person name="Boetzer M."/>
            <person name="Pirovano W."/>
            <person name="Dirks R.P."/>
            <person name="Spaink H.P."/>
            <person name="Duboule D."/>
            <person name="McGlinn E."/>
            <person name="Kini R.M."/>
            <person name="Richardson M.K."/>
        </authorList>
    </citation>
    <scope>NUCLEOTIDE SEQUENCE</scope>
    <source>
        <tissue evidence="10">Blood</tissue>
    </source>
</reference>
<dbReference type="AlphaFoldDB" id="V8NF17"/>
<dbReference type="PANTHER" id="PTHR45710:SF34">
    <property type="match status" value="1"/>
</dbReference>
<evidence type="ECO:0000313" key="11">
    <source>
        <dbReference type="Proteomes" id="UP000018936"/>
    </source>
</evidence>
<dbReference type="SUPFAM" id="SSF56436">
    <property type="entry name" value="C-type lectin-like"/>
    <property type="match status" value="1"/>
</dbReference>
<evidence type="ECO:0000256" key="1">
    <source>
        <dbReference type="ARBA" id="ARBA00004401"/>
    </source>
</evidence>
<dbReference type="InterPro" id="IPR016187">
    <property type="entry name" value="CTDL_fold"/>
</dbReference>
<dbReference type="InterPro" id="IPR000315">
    <property type="entry name" value="Znf_B-box"/>
</dbReference>
<dbReference type="PANTHER" id="PTHR45710">
    <property type="entry name" value="C-TYPE LECTIN DOMAIN-CONTAINING PROTEIN 180"/>
    <property type="match status" value="1"/>
</dbReference>
<feature type="non-terminal residue" evidence="10">
    <location>
        <position position="324"/>
    </location>
</feature>
<keyword evidence="5 7" id="KW-0863">Zinc-finger</keyword>
<evidence type="ECO:0000256" key="6">
    <source>
        <dbReference type="ARBA" id="ARBA00022833"/>
    </source>
</evidence>
<gene>
    <name evidence="10" type="primary">Clec2e</name>
    <name evidence="10" type="ORF">L345_14026</name>
</gene>
<dbReference type="PROSITE" id="PS50041">
    <property type="entry name" value="C_TYPE_LECTIN_2"/>
    <property type="match status" value="1"/>
</dbReference>
<keyword evidence="5 7" id="KW-0479">Metal-binding</keyword>
<evidence type="ECO:0000256" key="3">
    <source>
        <dbReference type="ARBA" id="ARBA00006250"/>
    </source>
</evidence>
<keyword evidence="6" id="KW-0862">Zinc</keyword>
<dbReference type="Pfam" id="PF00059">
    <property type="entry name" value="Lectin_C"/>
    <property type="match status" value="1"/>
</dbReference>
<dbReference type="SMART" id="SM00034">
    <property type="entry name" value="CLECT"/>
    <property type="match status" value="1"/>
</dbReference>
<keyword evidence="11" id="KW-1185">Reference proteome</keyword>
<dbReference type="OrthoDB" id="8935730at2759"/>
<dbReference type="SUPFAM" id="SSF57845">
    <property type="entry name" value="B-box zinc-binding domain"/>
    <property type="match status" value="1"/>
</dbReference>
<sequence>QSLEDEVKDKAICSSCKGDSLKNKQGSTELLGKMKEAIRQATVEETNWRATQDVCMIHKENLSLFCLEDQIPLCSLCRKSWDHAGHTVISKNQPENQATGNVLNGHPTQRKGQELNYLDYPHTICHSDCGLGNHHLCFYKKECETTLMIPVQEDCWTPAAVYLACLLIGHLCRTKLPSAAATASCCPTGWHMNQGNCYHVLETQESWNASQNRCLSLGATLAVFGDLEKLIVAMNVREPFNHWIGLHRSSEDRWIWPDGSLFKNNGGRRRLCLLEEQSSEQRRLCHLEERTVQPERVNEPQTLQGNMTSKEFLLEKKKGVGALH</sequence>
<dbReference type="SMART" id="SM00336">
    <property type="entry name" value="BBOX"/>
    <property type="match status" value="1"/>
</dbReference>
<evidence type="ECO:0000256" key="7">
    <source>
        <dbReference type="PROSITE-ProRule" id="PRU00024"/>
    </source>
</evidence>